<dbReference type="CDD" id="cd04301">
    <property type="entry name" value="NAT_SF"/>
    <property type="match status" value="1"/>
</dbReference>
<proteinExistence type="inferred from homology"/>
<organism evidence="8">
    <name type="scientific">Wolinella succinogenes (strain ATCC 29543 / DSM 1740 / CCUG 13145 / JCM 31913 / LMG 7466 / NCTC 11488 / FDC 602W)</name>
    <name type="common">Vibrio succinogenes</name>
    <dbReference type="NCBI Taxonomy" id="273121"/>
    <lineage>
        <taxon>Bacteria</taxon>
        <taxon>Pseudomonadati</taxon>
        <taxon>Campylobacterota</taxon>
        <taxon>Epsilonproteobacteria</taxon>
        <taxon>Campylobacterales</taxon>
        <taxon>Helicobacteraceae</taxon>
        <taxon>Wolinella</taxon>
    </lineage>
</organism>
<dbReference type="GO" id="GO:0005737">
    <property type="term" value="C:cytoplasm"/>
    <property type="evidence" value="ECO:0007669"/>
    <property type="project" value="UniProtKB-SubCell"/>
</dbReference>
<dbReference type="NCBIfam" id="TIGR01575">
    <property type="entry name" value="rimI"/>
    <property type="match status" value="1"/>
</dbReference>
<dbReference type="AlphaFoldDB" id="Q7MSV5"/>
<keyword evidence="4" id="KW-0012">Acyltransferase</keyword>
<dbReference type="HOGENOM" id="CLU_013985_23_0_7"/>
<dbReference type="InterPro" id="IPR050680">
    <property type="entry name" value="YpeA/RimI_acetyltransf"/>
</dbReference>
<dbReference type="EMBL" id="BX571657">
    <property type="protein sequence ID" value="CAE09239.1"/>
    <property type="molecule type" value="Genomic_DNA"/>
</dbReference>
<evidence type="ECO:0000256" key="1">
    <source>
        <dbReference type="ARBA" id="ARBA00005395"/>
    </source>
</evidence>
<dbReference type="InterPro" id="IPR016181">
    <property type="entry name" value="Acyl_CoA_acyltransferase"/>
</dbReference>
<feature type="domain" description="N-acetyltransferase" evidence="6">
    <location>
        <begin position="1"/>
        <end position="136"/>
    </location>
</feature>
<gene>
    <name evidence="7" type="primary">PAB1098</name>
    <name evidence="7" type="ordered locus">WS0070</name>
</gene>
<evidence type="ECO:0000313" key="7">
    <source>
        <dbReference type="EMBL" id="CAE09239.1"/>
    </source>
</evidence>
<evidence type="ECO:0000259" key="6">
    <source>
        <dbReference type="PROSITE" id="PS51186"/>
    </source>
</evidence>
<evidence type="ECO:0000313" key="8">
    <source>
        <dbReference type="Proteomes" id="UP000000422"/>
    </source>
</evidence>
<dbReference type="PANTHER" id="PTHR43420:SF12">
    <property type="entry name" value="N-ACETYLTRANSFERASE DOMAIN-CONTAINING PROTEIN"/>
    <property type="match status" value="1"/>
</dbReference>
<protein>
    <recommendedName>
        <fullName evidence="5">[Ribosomal protein bS18]-alanine N-acetyltransferase</fullName>
        <ecNumber evidence="5">2.3.1.266</ecNumber>
    </recommendedName>
</protein>
<dbReference type="PANTHER" id="PTHR43420">
    <property type="entry name" value="ACETYLTRANSFERASE"/>
    <property type="match status" value="1"/>
</dbReference>
<keyword evidence="8" id="KW-1185">Reference proteome</keyword>
<dbReference type="Proteomes" id="UP000000422">
    <property type="component" value="Chromosome"/>
</dbReference>
<dbReference type="KEGG" id="wsu:WS0070"/>
<dbReference type="Pfam" id="PF00583">
    <property type="entry name" value="Acetyltransf_1"/>
    <property type="match status" value="1"/>
</dbReference>
<comment type="catalytic activity">
    <reaction evidence="5">
        <text>N-terminal L-alanyl-[ribosomal protein bS18] + acetyl-CoA = N-terminal N(alpha)-acetyl-L-alanyl-[ribosomal protein bS18] + CoA + H(+)</text>
        <dbReference type="Rhea" id="RHEA:43756"/>
        <dbReference type="Rhea" id="RHEA-COMP:10676"/>
        <dbReference type="Rhea" id="RHEA-COMP:10677"/>
        <dbReference type="ChEBI" id="CHEBI:15378"/>
        <dbReference type="ChEBI" id="CHEBI:57287"/>
        <dbReference type="ChEBI" id="CHEBI:57288"/>
        <dbReference type="ChEBI" id="CHEBI:64718"/>
        <dbReference type="ChEBI" id="CHEBI:83683"/>
        <dbReference type="EC" id="2.3.1.266"/>
    </reaction>
</comment>
<dbReference type="PROSITE" id="PS51186">
    <property type="entry name" value="GNAT"/>
    <property type="match status" value="1"/>
</dbReference>
<keyword evidence="3" id="KW-0808">Transferase</keyword>
<dbReference type="EC" id="2.3.1.266" evidence="5"/>
<dbReference type="InterPro" id="IPR000182">
    <property type="entry name" value="GNAT_dom"/>
</dbReference>
<accession>Q7MSV5</accession>
<comment type="function">
    <text evidence="5">Acetylates the N-terminal alanine of ribosomal protein bS18.</text>
</comment>
<evidence type="ECO:0000256" key="4">
    <source>
        <dbReference type="ARBA" id="ARBA00023315"/>
    </source>
</evidence>
<evidence type="ECO:0000256" key="5">
    <source>
        <dbReference type="RuleBase" id="RU363094"/>
    </source>
</evidence>
<keyword evidence="2 5" id="KW-0963">Cytoplasm</keyword>
<sequence length="136" mass="15752">MPALERLEQESFSASDYPLSRANFLYHIKRENPLFLAYEEGWVLGYALGLLRPKSLRLYSLAVGIEYRHQGVGKRLLEGVMEEAMRLGKKEVTLEVRESNQRARILYEKAGFELWKRLEGYYPDGEAGVRLRKALS</sequence>
<dbReference type="RefSeq" id="WP_011138039.1">
    <property type="nucleotide sequence ID" value="NC_005090.1"/>
</dbReference>
<comment type="subcellular location">
    <subcellularLocation>
        <location evidence="5">Cytoplasm</location>
    </subcellularLocation>
</comment>
<reference evidence="7 8" key="1">
    <citation type="journal article" date="2003" name="Proc. Natl. Acad. Sci. U.S.A.">
        <title>Complete genome sequence and analysis of Wolinella succinogenes.</title>
        <authorList>
            <person name="Baar C."/>
            <person name="Eppinger M."/>
            <person name="Raddatz G."/>
            <person name="Simon JM."/>
            <person name="Lanz C."/>
            <person name="Klimmek O."/>
            <person name="Nandakumar R."/>
            <person name="Gross R."/>
            <person name="Rosinus A."/>
            <person name="Keller H."/>
            <person name="Jagtap P."/>
            <person name="Linke B."/>
            <person name="Meyer F."/>
            <person name="Lederer H."/>
            <person name="Schuster S.C."/>
        </authorList>
    </citation>
    <scope>NUCLEOTIDE SEQUENCE [LARGE SCALE GENOMIC DNA]</scope>
    <source>
        <strain evidence="8">ATCC 29543 / DSM 1740 / CCUG 13145 / JCM 31913 / LMG 7466 / NCTC 11488 / FDC 602W</strain>
    </source>
</reference>
<dbReference type="GO" id="GO:0008999">
    <property type="term" value="F:protein-N-terminal-alanine acetyltransferase activity"/>
    <property type="evidence" value="ECO:0007669"/>
    <property type="project" value="UniProtKB-EC"/>
</dbReference>
<comment type="similarity">
    <text evidence="1 5">Belongs to the acetyltransferase family. RimI subfamily.</text>
</comment>
<evidence type="ECO:0000256" key="2">
    <source>
        <dbReference type="ARBA" id="ARBA00022490"/>
    </source>
</evidence>
<dbReference type="eggNOG" id="COG0456">
    <property type="taxonomic scope" value="Bacteria"/>
</dbReference>
<dbReference type="Gene3D" id="3.40.630.30">
    <property type="match status" value="1"/>
</dbReference>
<dbReference type="InterPro" id="IPR006464">
    <property type="entry name" value="AcTrfase_RimI/Ard1"/>
</dbReference>
<name>Q7MSV5_WOLSU</name>
<evidence type="ECO:0000256" key="3">
    <source>
        <dbReference type="ARBA" id="ARBA00022679"/>
    </source>
</evidence>
<dbReference type="STRING" id="273121.WS0070"/>
<dbReference type="SUPFAM" id="SSF55729">
    <property type="entry name" value="Acyl-CoA N-acyltransferases (Nat)"/>
    <property type="match status" value="1"/>
</dbReference>